<keyword evidence="1" id="KW-0812">Transmembrane</keyword>
<proteinExistence type="predicted"/>
<keyword evidence="3" id="KW-1185">Reference proteome</keyword>
<organism evidence="2 3">
    <name type="scientific">Vigna unguiculata</name>
    <name type="common">Cowpea</name>
    <dbReference type="NCBI Taxonomy" id="3917"/>
    <lineage>
        <taxon>Eukaryota</taxon>
        <taxon>Viridiplantae</taxon>
        <taxon>Streptophyta</taxon>
        <taxon>Embryophyta</taxon>
        <taxon>Tracheophyta</taxon>
        <taxon>Spermatophyta</taxon>
        <taxon>Magnoliopsida</taxon>
        <taxon>eudicotyledons</taxon>
        <taxon>Gunneridae</taxon>
        <taxon>Pentapetalae</taxon>
        <taxon>rosids</taxon>
        <taxon>fabids</taxon>
        <taxon>Fabales</taxon>
        <taxon>Fabaceae</taxon>
        <taxon>Papilionoideae</taxon>
        <taxon>50 kb inversion clade</taxon>
        <taxon>NPAAA clade</taxon>
        <taxon>indigoferoid/millettioid clade</taxon>
        <taxon>Phaseoleae</taxon>
        <taxon>Vigna</taxon>
    </lineage>
</organism>
<protein>
    <submittedName>
        <fullName evidence="2">Uncharacterized protein</fullName>
    </submittedName>
</protein>
<dbReference type="EMBL" id="CP039351">
    <property type="protein sequence ID" value="QCE01883.1"/>
    <property type="molecule type" value="Genomic_DNA"/>
</dbReference>
<name>A0A4D6MKG1_VIGUN</name>
<feature type="transmembrane region" description="Helical" evidence="1">
    <location>
        <begin position="57"/>
        <end position="80"/>
    </location>
</feature>
<keyword evidence="1" id="KW-0472">Membrane</keyword>
<accession>A0A4D6MKG1</accession>
<gene>
    <name evidence="2" type="ORF">DEO72_LG7g3183</name>
</gene>
<sequence>MFKSGGAKKGKCDLRREKLESILGFCGGGGHVESCGIRNFCPLGVEHVAASEKSMSLFFDGSCFVLLLVLFLFLEVVVIAEGTIS</sequence>
<dbReference type="AlphaFoldDB" id="A0A4D6MKG1"/>
<evidence type="ECO:0000313" key="3">
    <source>
        <dbReference type="Proteomes" id="UP000501690"/>
    </source>
</evidence>
<reference evidence="2 3" key="1">
    <citation type="submission" date="2019-04" db="EMBL/GenBank/DDBJ databases">
        <title>An improved genome assembly and genetic linkage map for asparagus bean, Vigna unguiculata ssp. sesquipedialis.</title>
        <authorList>
            <person name="Xia Q."/>
            <person name="Zhang R."/>
            <person name="Dong Y."/>
        </authorList>
    </citation>
    <scope>NUCLEOTIDE SEQUENCE [LARGE SCALE GENOMIC DNA]</scope>
    <source>
        <tissue evidence="2">Leaf</tissue>
    </source>
</reference>
<keyword evidence="1" id="KW-1133">Transmembrane helix</keyword>
<evidence type="ECO:0000256" key="1">
    <source>
        <dbReference type="SAM" id="Phobius"/>
    </source>
</evidence>
<evidence type="ECO:0000313" key="2">
    <source>
        <dbReference type="EMBL" id="QCE01883.1"/>
    </source>
</evidence>
<dbReference type="Proteomes" id="UP000501690">
    <property type="component" value="Linkage Group LG7"/>
</dbReference>